<dbReference type="InterPro" id="IPR000109">
    <property type="entry name" value="POT_fam"/>
</dbReference>
<dbReference type="Proteomes" id="UP000029120">
    <property type="component" value="Chromosome 3"/>
</dbReference>
<protein>
    <recommendedName>
        <fullName evidence="9">Major facilitator superfamily (MFS) profile domain-containing protein</fullName>
    </recommendedName>
</protein>
<dbReference type="EMBL" id="CM002871">
    <property type="protein sequence ID" value="KFK39835.1"/>
    <property type="molecule type" value="Genomic_DNA"/>
</dbReference>
<feature type="transmembrane region" description="Helical" evidence="6">
    <location>
        <begin position="174"/>
        <end position="194"/>
    </location>
</feature>
<feature type="transmembrane region" description="Helical" evidence="6">
    <location>
        <begin position="297"/>
        <end position="318"/>
    </location>
</feature>
<reference evidence="8" key="1">
    <citation type="journal article" date="2015" name="Nat. Plants">
        <title>Genome expansion of Arabis alpina linked with retrotransposition and reduced symmetric DNA methylation.</title>
        <authorList>
            <person name="Willing E.M."/>
            <person name="Rawat V."/>
            <person name="Mandakova T."/>
            <person name="Maumus F."/>
            <person name="James G.V."/>
            <person name="Nordstroem K.J."/>
            <person name="Becker C."/>
            <person name="Warthmann N."/>
            <person name="Chica C."/>
            <person name="Szarzynska B."/>
            <person name="Zytnicki M."/>
            <person name="Albani M.C."/>
            <person name="Kiefer C."/>
            <person name="Bergonzi S."/>
            <person name="Castaings L."/>
            <person name="Mateos J.L."/>
            <person name="Berns M.C."/>
            <person name="Bujdoso N."/>
            <person name="Piofczyk T."/>
            <person name="de Lorenzo L."/>
            <person name="Barrero-Sicilia C."/>
            <person name="Mateos I."/>
            <person name="Piednoel M."/>
            <person name="Hagmann J."/>
            <person name="Chen-Min-Tao R."/>
            <person name="Iglesias-Fernandez R."/>
            <person name="Schuster S.C."/>
            <person name="Alonso-Blanco C."/>
            <person name="Roudier F."/>
            <person name="Carbonero P."/>
            <person name="Paz-Ares J."/>
            <person name="Davis S.J."/>
            <person name="Pecinka A."/>
            <person name="Quesneville H."/>
            <person name="Colot V."/>
            <person name="Lysak M.A."/>
            <person name="Weigel D."/>
            <person name="Coupland G."/>
            <person name="Schneeberger K."/>
        </authorList>
    </citation>
    <scope>NUCLEOTIDE SEQUENCE [LARGE SCALE GENOMIC DNA]</scope>
    <source>
        <strain evidence="8">cv. Pajares</strain>
    </source>
</reference>
<dbReference type="Pfam" id="PF00854">
    <property type="entry name" value="PTR2"/>
    <property type="match status" value="1"/>
</dbReference>
<feature type="transmembrane region" description="Helical" evidence="6">
    <location>
        <begin position="132"/>
        <end position="153"/>
    </location>
</feature>
<dbReference type="OrthoDB" id="8904098at2759"/>
<feature type="transmembrane region" description="Helical" evidence="6">
    <location>
        <begin position="206"/>
        <end position="225"/>
    </location>
</feature>
<evidence type="ECO:0000256" key="4">
    <source>
        <dbReference type="ARBA" id="ARBA00022989"/>
    </source>
</evidence>
<evidence type="ECO:0000256" key="1">
    <source>
        <dbReference type="ARBA" id="ARBA00004141"/>
    </source>
</evidence>
<keyword evidence="5 6" id="KW-0472">Membrane</keyword>
<evidence type="ECO:0000313" key="7">
    <source>
        <dbReference type="EMBL" id="KFK39835.1"/>
    </source>
</evidence>
<dbReference type="Gene3D" id="1.20.1250.20">
    <property type="entry name" value="MFS general substrate transporter like domains"/>
    <property type="match status" value="1"/>
</dbReference>
<evidence type="ECO:0000313" key="8">
    <source>
        <dbReference type="Proteomes" id="UP000029120"/>
    </source>
</evidence>
<sequence length="516" mass="57343">MQNDLEEKFEDWRGEEAISGKHGGTKAASIACVVEMMENTVFLAYSTNFFTYFTKSMHYSSAKAANMVTNFIGTSFLLTIFGGFVADSFLTRFTAFVLFCFIELLGLIFLTLQTHSPKLQPHGEETPSTFQSVVLFTGIYAVATGVGGVKAALPAHGGDQLDSRKQSLISGFFSWYYFSVCLGALLAVTVMVWIEENRGWSVSFDISIAVLASALFIFTVGFPMYRFKRPSGSPLTRLVNVFVSAARNRNVFVTDAEMPQSHNFTDKSIHHNKFKFLDKAKLNNKISATQVEETRTFLALLPIFASTIVMNCCLAQLATFSVQQGMMMNRKLTDSIKVPVASLNAIALIIMLSSIALSELFAKRISSRNNERSSGFNLKRIGAGLALTSVSMAIAAMVEAKRKHEAIHNNIKISVFWLELQYVLLSFSDLLTLGGMLEFFYKESPASMRSISTALGWCSTALGFFLSTVLVEVIKAVTGWLSGKDLNESKLELFYVVLCVLNTLNLFNYIFWVKRY</sequence>
<feature type="transmembrane region" description="Helical" evidence="6">
    <location>
        <begin position="338"/>
        <end position="361"/>
    </location>
</feature>
<dbReference type="Gramene" id="KFK39835">
    <property type="protein sequence ID" value="KFK39835"/>
    <property type="gene ID" value="AALP_AA3G294300"/>
</dbReference>
<evidence type="ECO:0000256" key="3">
    <source>
        <dbReference type="ARBA" id="ARBA00022692"/>
    </source>
</evidence>
<accession>A0A087HCI3</accession>
<keyword evidence="3 6" id="KW-0812">Transmembrane</keyword>
<dbReference type="eggNOG" id="KOG1237">
    <property type="taxonomic scope" value="Eukaryota"/>
</dbReference>
<proteinExistence type="inferred from homology"/>
<feature type="transmembrane region" description="Helical" evidence="6">
    <location>
        <begin position="453"/>
        <end position="474"/>
    </location>
</feature>
<name>A0A087HCI3_ARAAL</name>
<evidence type="ECO:0000256" key="6">
    <source>
        <dbReference type="SAM" id="Phobius"/>
    </source>
</evidence>
<keyword evidence="4 6" id="KW-1133">Transmembrane helix</keyword>
<evidence type="ECO:0000256" key="2">
    <source>
        <dbReference type="ARBA" id="ARBA00005982"/>
    </source>
</evidence>
<dbReference type="AlphaFoldDB" id="A0A087HCI3"/>
<evidence type="ECO:0000256" key="5">
    <source>
        <dbReference type="ARBA" id="ARBA00023136"/>
    </source>
</evidence>
<organism evidence="7 8">
    <name type="scientific">Arabis alpina</name>
    <name type="common">Alpine rock-cress</name>
    <dbReference type="NCBI Taxonomy" id="50452"/>
    <lineage>
        <taxon>Eukaryota</taxon>
        <taxon>Viridiplantae</taxon>
        <taxon>Streptophyta</taxon>
        <taxon>Embryophyta</taxon>
        <taxon>Tracheophyta</taxon>
        <taxon>Spermatophyta</taxon>
        <taxon>Magnoliopsida</taxon>
        <taxon>eudicotyledons</taxon>
        <taxon>Gunneridae</taxon>
        <taxon>Pentapetalae</taxon>
        <taxon>rosids</taxon>
        <taxon>malvids</taxon>
        <taxon>Brassicales</taxon>
        <taxon>Brassicaceae</taxon>
        <taxon>Arabideae</taxon>
        <taxon>Arabis</taxon>
    </lineage>
</organism>
<dbReference type="GO" id="GO:0022857">
    <property type="term" value="F:transmembrane transporter activity"/>
    <property type="evidence" value="ECO:0007669"/>
    <property type="project" value="InterPro"/>
</dbReference>
<dbReference type="GO" id="GO:0016020">
    <property type="term" value="C:membrane"/>
    <property type="evidence" value="ECO:0007669"/>
    <property type="project" value="UniProtKB-SubCell"/>
</dbReference>
<dbReference type="OMA" id="ISAFFNW"/>
<feature type="transmembrane region" description="Helical" evidence="6">
    <location>
        <begin position="93"/>
        <end position="112"/>
    </location>
</feature>
<dbReference type="InterPro" id="IPR036259">
    <property type="entry name" value="MFS_trans_sf"/>
</dbReference>
<evidence type="ECO:0008006" key="9">
    <source>
        <dbReference type="Google" id="ProtNLM"/>
    </source>
</evidence>
<comment type="subcellular location">
    <subcellularLocation>
        <location evidence="1">Membrane</location>
        <topology evidence="1">Multi-pass membrane protein</topology>
    </subcellularLocation>
</comment>
<feature type="transmembrane region" description="Helical" evidence="6">
    <location>
        <begin position="420"/>
        <end position="441"/>
    </location>
</feature>
<feature type="transmembrane region" description="Helical" evidence="6">
    <location>
        <begin position="381"/>
        <end position="400"/>
    </location>
</feature>
<comment type="similarity">
    <text evidence="2">Belongs to the major facilitator superfamily. Proton-dependent oligopeptide transporter (POT/PTR) (TC 2.A.17) family.</text>
</comment>
<gene>
    <name evidence="7" type="ordered locus">AALP_Aa3g294300</name>
</gene>
<feature type="transmembrane region" description="Helical" evidence="6">
    <location>
        <begin position="494"/>
        <end position="513"/>
    </location>
</feature>
<dbReference type="PANTHER" id="PTHR11654">
    <property type="entry name" value="OLIGOPEPTIDE TRANSPORTER-RELATED"/>
    <property type="match status" value="1"/>
</dbReference>
<keyword evidence="8" id="KW-1185">Reference proteome</keyword>
<feature type="transmembrane region" description="Helical" evidence="6">
    <location>
        <begin position="67"/>
        <end position="86"/>
    </location>
</feature>
<dbReference type="SUPFAM" id="SSF103473">
    <property type="entry name" value="MFS general substrate transporter"/>
    <property type="match status" value="1"/>
</dbReference>